<dbReference type="InterPro" id="IPR009027">
    <property type="entry name" value="Ribosomal_bL9/RNase_H1_N"/>
</dbReference>
<dbReference type="GO" id="GO:0030430">
    <property type="term" value="C:host cell cytoplasm"/>
    <property type="evidence" value="ECO:0007669"/>
    <property type="project" value="UniProtKB-SubCell"/>
</dbReference>
<dbReference type="EMBL" id="MH718847">
    <property type="protein sequence ID" value="QCH00492.1"/>
    <property type="molecule type" value="Genomic_DNA"/>
</dbReference>
<accession>A0A4D6TZ18</accession>
<reference evidence="10" key="1">
    <citation type="submission" date="2018-08" db="EMBL/GenBank/DDBJ databases">
        <title>Molecular characterization and complete genome of Soybean chlorotic mottle virus infecting soybean in China.</title>
        <authorList>
            <person name="Xie Y."/>
        </authorList>
    </citation>
    <scope>NUCLEOTIDE SEQUENCE</scope>
    <source>
        <strain evidence="10">NC113</strain>
    </source>
</reference>
<organismHost>
    <name type="scientific">Glycine max</name>
    <name type="common">Soybean</name>
    <name type="synonym">Glycine hispida</name>
    <dbReference type="NCBI Taxonomy" id="3847"/>
</organismHost>
<organism evidence="10">
    <name type="scientific">Soybean chlorotic mottle virus</name>
    <dbReference type="NCBI Taxonomy" id="10651"/>
    <lineage>
        <taxon>Viruses</taxon>
        <taxon>Riboviria</taxon>
        <taxon>Pararnavirae</taxon>
        <taxon>Artverviricota</taxon>
        <taxon>Revtraviricetes</taxon>
        <taxon>Ortervirales</taxon>
        <taxon>Caulimoviridae</taxon>
        <taxon>Soymovirus</taxon>
        <taxon>Soymovirus maculaglycinis</taxon>
    </lineage>
</organism>
<name>A0A4D6TZ18_SOCMV</name>
<keyword evidence="4" id="KW-0810">Translation regulation</keyword>
<dbReference type="Pfam" id="PF01693">
    <property type="entry name" value="Cauli_VI"/>
    <property type="match status" value="1"/>
</dbReference>
<sequence length="462" mass="53251">MEQAIKQLRNQQKQLDQQIEQQKQTLNSLISRREEVTKGIQALELLSGAIPEQQIHEATQPAATASESIKGNQETKTWKQIFDQEHELTQEEKIDTIVGQKKKAYVIFDGPWKGIYQDWHIVKSKVNAQPYKYKGYNSLEEAKLAYKQAYAEITKANEVKIEKSMKTFAKNNVAEKIRGLHKSEPKELTEAEFYRNWKMITEWKEESANLGFYPDCSKQVKAVFFIGADPHLLSSFYQSGLISYIYLQEDEGQKGAISRATSQLPKELRRTCQQYQLSFAKTREFYLAIQSSYPVFDEEKMLVPAKHLVKLGISASSYPENKIEKTNFNFNLFINSIDRLYNQIRQYGTTIKGFKVLMKTQLCLAVCLIRDQAEESSKIMVMEFELDISTLTGIFSHLPKELKNATCEKMHRYKSHLCESCEINFPELKEAMNVSNDENKSIKSVSSDEINLSAENDGYQHS</sequence>
<evidence type="ECO:0000256" key="2">
    <source>
        <dbReference type="ARBA" id="ARBA00008884"/>
    </source>
</evidence>
<keyword evidence="5" id="KW-1035">Host cytoplasm</keyword>
<keyword evidence="7" id="KW-0175">Coiled coil</keyword>
<evidence type="ECO:0000256" key="8">
    <source>
        <dbReference type="SAM" id="MobiDB-lite"/>
    </source>
</evidence>
<evidence type="ECO:0000256" key="7">
    <source>
        <dbReference type="SAM" id="Coils"/>
    </source>
</evidence>
<feature type="domain" description="Ribonuclease H1 N-terminal" evidence="9">
    <location>
        <begin position="103"/>
        <end position="143"/>
    </location>
</feature>
<proteinExistence type="inferred from homology"/>
<evidence type="ECO:0000259" key="9">
    <source>
        <dbReference type="Pfam" id="PF01693"/>
    </source>
</evidence>
<comment type="subcellular location">
    <subcellularLocation>
        <location evidence="1">Host cytoplasm</location>
    </subcellularLocation>
</comment>
<comment type="similarity">
    <text evidence="2">Belongs to the caulimoviridae viroplasmin family.</text>
</comment>
<evidence type="ECO:0000256" key="3">
    <source>
        <dbReference type="ARBA" id="ARBA00017800"/>
    </source>
</evidence>
<evidence type="ECO:0000256" key="6">
    <source>
        <dbReference type="ARBA" id="ARBA00030758"/>
    </source>
</evidence>
<feature type="compositionally biased region" description="Polar residues" evidence="8">
    <location>
        <begin position="442"/>
        <end position="462"/>
    </location>
</feature>
<evidence type="ECO:0000256" key="5">
    <source>
        <dbReference type="ARBA" id="ARBA00023200"/>
    </source>
</evidence>
<protein>
    <recommendedName>
        <fullName evidence="3">Transactivator/viroplasmin protein</fullName>
    </recommendedName>
    <alternativeName>
        <fullName evidence="6">Inclusion body matrix protein</fullName>
    </alternativeName>
</protein>
<evidence type="ECO:0000256" key="4">
    <source>
        <dbReference type="ARBA" id="ARBA00022845"/>
    </source>
</evidence>
<organismHost>
    <name type="scientific">Lablab purpureus</name>
    <name type="common">Hyacinth bean</name>
    <name type="synonym">Dolichos lablab</name>
    <dbReference type="NCBI Taxonomy" id="35936"/>
</organismHost>
<dbReference type="InterPro" id="IPR011320">
    <property type="entry name" value="RNase_H1_N"/>
</dbReference>
<feature type="region of interest" description="Disordered" evidence="8">
    <location>
        <begin position="440"/>
        <end position="462"/>
    </location>
</feature>
<evidence type="ECO:0000313" key="10">
    <source>
        <dbReference type="EMBL" id="QCH00492.1"/>
    </source>
</evidence>
<dbReference type="SUPFAM" id="SSF55658">
    <property type="entry name" value="L9 N-domain-like"/>
    <property type="match status" value="1"/>
</dbReference>
<organismHost>
    <name type="scientific">Vigna unguiculata</name>
    <name type="common">Cowpea</name>
    <dbReference type="NCBI Taxonomy" id="3917"/>
</organismHost>
<organismHost>
    <name type="scientific">Phaseolus vulgaris</name>
    <name type="common">Kidney bean</name>
    <name type="synonym">French bean</name>
    <dbReference type="NCBI Taxonomy" id="3885"/>
</organismHost>
<evidence type="ECO:0000256" key="1">
    <source>
        <dbReference type="ARBA" id="ARBA00004192"/>
    </source>
</evidence>
<feature type="coiled-coil region" evidence="7">
    <location>
        <begin position="1"/>
        <end position="32"/>
    </location>
</feature>